<dbReference type="AlphaFoldDB" id="A0A364N9N9"/>
<dbReference type="EMBL" id="QGDH01000029">
    <property type="protein sequence ID" value="RAR13883.1"/>
    <property type="molecule type" value="Genomic_DNA"/>
</dbReference>
<feature type="domain" description="AB hydrolase-1" evidence="7">
    <location>
        <begin position="29"/>
        <end position="315"/>
    </location>
</feature>
<evidence type="ECO:0000256" key="6">
    <source>
        <dbReference type="ARBA" id="ARBA00038334"/>
    </source>
</evidence>
<evidence type="ECO:0000256" key="3">
    <source>
        <dbReference type="ARBA" id="ARBA00022801"/>
    </source>
</evidence>
<dbReference type="InterPro" id="IPR000073">
    <property type="entry name" value="AB_hydrolase_1"/>
</dbReference>
<dbReference type="Gene3D" id="3.40.50.1820">
    <property type="entry name" value="alpha/beta hydrolase"/>
    <property type="match status" value="1"/>
</dbReference>
<dbReference type="InterPro" id="IPR000639">
    <property type="entry name" value="Epox_hydrolase-like"/>
</dbReference>
<comment type="subcellular location">
    <subcellularLocation>
        <location evidence="1">Peroxisome</location>
    </subcellularLocation>
</comment>
<evidence type="ECO:0000256" key="5">
    <source>
        <dbReference type="ARBA" id="ARBA00023140"/>
    </source>
</evidence>
<protein>
    <submittedName>
        <fullName evidence="8">Epoxide hydrolase-like protein</fullName>
    </submittedName>
</protein>
<dbReference type="PANTHER" id="PTHR43329">
    <property type="entry name" value="EPOXIDE HYDROLASE"/>
    <property type="match status" value="1"/>
</dbReference>
<reference evidence="9" key="1">
    <citation type="submission" date="2018-05" db="EMBL/GenBank/DDBJ databases">
        <title>Draft genome sequence of Stemphylium lycopersici strain CIDEFI 213.</title>
        <authorList>
            <person name="Medina R."/>
            <person name="Franco M.E.E."/>
            <person name="Lucentini C.G."/>
            <person name="Saparrat M.C.N."/>
            <person name="Balatti P.A."/>
        </authorList>
    </citation>
    <scope>NUCLEOTIDE SEQUENCE [LARGE SCALE GENOMIC DNA]</scope>
    <source>
        <strain evidence="9">CIDEFI 213</strain>
    </source>
</reference>
<keyword evidence="5" id="KW-0576">Peroxisome</keyword>
<dbReference type="PRINTS" id="PR00412">
    <property type="entry name" value="EPOXHYDRLASE"/>
</dbReference>
<evidence type="ECO:0000256" key="4">
    <source>
        <dbReference type="ARBA" id="ARBA00023026"/>
    </source>
</evidence>
<sequence length="337" mass="38587">MDVFEKKTLKTSRGYTYTYYTSSGDSSRPTLLFQHGWPDNAAMWQKIAGPLRSLNHPIIIPDMLGYDGTDKPTDYEEFKYEFITKDMVDILDAEGSAKCISIGHDWGSTAAGHLYCYFPDRVVGLVNINVTYSPPMRKRLDLETVNAMSEKNFGYPVFAYWHLFTEPDGPALLKDNLDRLFNAMHGEGDAMKRFFCVPRAMRDYLEHKTNPDVSIRAYARDPAFKKAFMDRMSRDGFESPQCWYRATVFGSQYECDKNLPEDRDKVNVPTLFIGCKDDYVCRPEAMYPSIQAGLLPHLEQAELMDAAHWGVYEKPQEIANTLEAWLKKTYGRSGGNL</sequence>
<comment type="caution">
    <text evidence="8">The sequence shown here is derived from an EMBL/GenBank/DDBJ whole genome shotgun (WGS) entry which is preliminary data.</text>
</comment>
<dbReference type="GO" id="GO:0016787">
    <property type="term" value="F:hydrolase activity"/>
    <property type="evidence" value="ECO:0007669"/>
    <property type="project" value="UniProtKB-KW"/>
</dbReference>
<gene>
    <name evidence="8" type="ORF">DDE83_002772</name>
</gene>
<organism evidence="8 9">
    <name type="scientific">Stemphylium lycopersici</name>
    <name type="common">Tomato gray leaf spot disease fungus</name>
    <name type="synonym">Thyrospora lycopersici</name>
    <dbReference type="NCBI Taxonomy" id="183478"/>
    <lineage>
        <taxon>Eukaryota</taxon>
        <taxon>Fungi</taxon>
        <taxon>Dikarya</taxon>
        <taxon>Ascomycota</taxon>
        <taxon>Pezizomycotina</taxon>
        <taxon>Dothideomycetes</taxon>
        <taxon>Pleosporomycetidae</taxon>
        <taxon>Pleosporales</taxon>
        <taxon>Pleosporineae</taxon>
        <taxon>Pleosporaceae</taxon>
        <taxon>Stemphylium</taxon>
    </lineage>
</organism>
<dbReference type="STRING" id="183478.A0A364N9N9"/>
<dbReference type="GO" id="GO:0005777">
    <property type="term" value="C:peroxisome"/>
    <property type="evidence" value="ECO:0007669"/>
    <property type="project" value="UniProtKB-SubCell"/>
</dbReference>
<proteinExistence type="inferred from homology"/>
<dbReference type="Pfam" id="PF00561">
    <property type="entry name" value="Abhydrolase_1"/>
    <property type="match status" value="1"/>
</dbReference>
<keyword evidence="4" id="KW-0843">Virulence</keyword>
<name>A0A364N9N9_STELY</name>
<evidence type="ECO:0000313" key="9">
    <source>
        <dbReference type="Proteomes" id="UP000249619"/>
    </source>
</evidence>
<dbReference type="InterPro" id="IPR029058">
    <property type="entry name" value="AB_hydrolase_fold"/>
</dbReference>
<evidence type="ECO:0000256" key="1">
    <source>
        <dbReference type="ARBA" id="ARBA00004275"/>
    </source>
</evidence>
<evidence type="ECO:0000259" key="7">
    <source>
        <dbReference type="Pfam" id="PF00561"/>
    </source>
</evidence>
<dbReference type="SUPFAM" id="SSF53474">
    <property type="entry name" value="alpha/beta-Hydrolases"/>
    <property type="match status" value="1"/>
</dbReference>
<comment type="similarity">
    <text evidence="2">Belongs to the AB hydrolase superfamily. AKT2 hydrolase family.</text>
</comment>
<evidence type="ECO:0000256" key="2">
    <source>
        <dbReference type="ARBA" id="ARBA00005668"/>
    </source>
</evidence>
<dbReference type="OrthoDB" id="284184at2759"/>
<keyword evidence="9" id="KW-1185">Reference proteome</keyword>
<dbReference type="Proteomes" id="UP000249619">
    <property type="component" value="Unassembled WGS sequence"/>
</dbReference>
<comment type="similarity">
    <text evidence="6">Belongs to the AB hydrolase superfamily. Epoxide hydrolase family.</text>
</comment>
<keyword evidence="3 8" id="KW-0378">Hydrolase</keyword>
<evidence type="ECO:0000313" key="8">
    <source>
        <dbReference type="EMBL" id="RAR13883.1"/>
    </source>
</evidence>
<accession>A0A364N9N9</accession>